<organism evidence="8 9">
    <name type="scientific">Stentor coeruleus</name>
    <dbReference type="NCBI Taxonomy" id="5963"/>
    <lineage>
        <taxon>Eukaryota</taxon>
        <taxon>Sar</taxon>
        <taxon>Alveolata</taxon>
        <taxon>Ciliophora</taxon>
        <taxon>Postciliodesmatophora</taxon>
        <taxon>Heterotrichea</taxon>
        <taxon>Heterotrichida</taxon>
        <taxon>Stentoridae</taxon>
        <taxon>Stentor</taxon>
    </lineage>
</organism>
<evidence type="ECO:0000313" key="9">
    <source>
        <dbReference type="Proteomes" id="UP000187209"/>
    </source>
</evidence>
<dbReference type="OrthoDB" id="340608at2759"/>
<evidence type="ECO:0000313" key="8">
    <source>
        <dbReference type="EMBL" id="OMJ91834.1"/>
    </source>
</evidence>
<evidence type="ECO:0000256" key="7">
    <source>
        <dbReference type="SAM" id="Phobius"/>
    </source>
</evidence>
<protein>
    <recommendedName>
        <fullName evidence="10">ALA-interacting subunit</fullName>
    </recommendedName>
</protein>
<comment type="subcellular location">
    <subcellularLocation>
        <location evidence="1">Membrane</location>
        <topology evidence="1">Multi-pass membrane protein</topology>
    </subcellularLocation>
</comment>
<proteinExistence type="inferred from homology"/>
<keyword evidence="3 7" id="KW-0812">Transmembrane</keyword>
<dbReference type="GO" id="GO:0005886">
    <property type="term" value="C:plasma membrane"/>
    <property type="evidence" value="ECO:0007669"/>
    <property type="project" value="TreeGrafter"/>
</dbReference>
<accession>A0A1R2CS56</accession>
<feature type="transmembrane region" description="Helical" evidence="7">
    <location>
        <begin position="31"/>
        <end position="51"/>
    </location>
</feature>
<comment type="caution">
    <text evidence="8">The sequence shown here is derived from an EMBL/GenBank/DDBJ whole genome shotgun (WGS) entry which is preliminary data.</text>
</comment>
<dbReference type="GO" id="GO:0005783">
    <property type="term" value="C:endoplasmic reticulum"/>
    <property type="evidence" value="ECO:0007669"/>
    <property type="project" value="TreeGrafter"/>
</dbReference>
<evidence type="ECO:0000256" key="1">
    <source>
        <dbReference type="ARBA" id="ARBA00004141"/>
    </source>
</evidence>
<evidence type="ECO:0000256" key="2">
    <source>
        <dbReference type="ARBA" id="ARBA00009457"/>
    </source>
</evidence>
<dbReference type="PIRSF" id="PIRSF015840">
    <property type="entry name" value="DUF284_TM_euk"/>
    <property type="match status" value="1"/>
</dbReference>
<gene>
    <name evidence="8" type="ORF">SteCoe_5506</name>
</gene>
<dbReference type="EMBL" id="MPUH01000073">
    <property type="protein sequence ID" value="OMJ91834.1"/>
    <property type="molecule type" value="Genomic_DNA"/>
</dbReference>
<evidence type="ECO:0008006" key="10">
    <source>
        <dbReference type="Google" id="ProtNLM"/>
    </source>
</evidence>
<dbReference type="Pfam" id="PF03381">
    <property type="entry name" value="CDC50"/>
    <property type="match status" value="1"/>
</dbReference>
<dbReference type="AlphaFoldDB" id="A0A1R2CS56"/>
<evidence type="ECO:0000256" key="3">
    <source>
        <dbReference type="ARBA" id="ARBA00022692"/>
    </source>
</evidence>
<keyword evidence="4 7" id="KW-1133">Transmembrane helix</keyword>
<dbReference type="InterPro" id="IPR005045">
    <property type="entry name" value="CDC50/LEM3_fam"/>
</dbReference>
<feature type="transmembrane region" description="Helical" evidence="7">
    <location>
        <begin position="266"/>
        <end position="291"/>
    </location>
</feature>
<evidence type="ECO:0000256" key="4">
    <source>
        <dbReference type="ARBA" id="ARBA00022989"/>
    </source>
</evidence>
<dbReference type="GO" id="GO:0005794">
    <property type="term" value="C:Golgi apparatus"/>
    <property type="evidence" value="ECO:0007669"/>
    <property type="project" value="TreeGrafter"/>
</dbReference>
<dbReference type="Proteomes" id="UP000187209">
    <property type="component" value="Unassembled WGS sequence"/>
</dbReference>
<evidence type="ECO:0000256" key="6">
    <source>
        <dbReference type="PIRNR" id="PIRNR015840"/>
    </source>
</evidence>
<keyword evidence="9" id="KW-1185">Reference proteome</keyword>
<dbReference type="PANTHER" id="PTHR10926">
    <property type="entry name" value="CELL CYCLE CONTROL PROTEIN 50"/>
    <property type="match status" value="1"/>
</dbReference>
<sequence>MSELRNKPENTPFKQQQLPAFQPIYTAKSSALIFLIAGILFYAFGFPIYVVNSNVVEVSKQYDNICEIGKECTFTIKIDEKIPEPVFFYYKLNNFYQNHRLFVRSKSYSQLRNAKKILPKELDFCKPALHNKDFIGYYNESKAKELDPDDVAWPCGMIARSVFNDTFRIEGYDIDEDDIVYSNDKRMWVNENVDKQWRDIDHHLIVWMKISPYSNFRKLWGVIKKDVEKGELTVVVDNKYDVDGWDGEKWIVLSNSSAFGGKNPNLGIILISAGTVALMFALIFTVTGVVYKHSYENEDPRSWRYT</sequence>
<dbReference type="PANTHER" id="PTHR10926:SF0">
    <property type="entry name" value="CDC50, ISOFORM A"/>
    <property type="match status" value="1"/>
</dbReference>
<name>A0A1R2CS56_9CILI</name>
<reference evidence="8 9" key="1">
    <citation type="submission" date="2016-11" db="EMBL/GenBank/DDBJ databases">
        <title>The macronuclear genome of Stentor coeruleus: a giant cell with tiny introns.</title>
        <authorList>
            <person name="Slabodnick M."/>
            <person name="Ruby J.G."/>
            <person name="Reiff S.B."/>
            <person name="Swart E.C."/>
            <person name="Gosai S."/>
            <person name="Prabakaran S."/>
            <person name="Witkowska E."/>
            <person name="Larue G.E."/>
            <person name="Fisher S."/>
            <person name="Freeman R.M."/>
            <person name="Gunawardena J."/>
            <person name="Chu W."/>
            <person name="Stover N.A."/>
            <person name="Gregory B.D."/>
            <person name="Nowacki M."/>
            <person name="Derisi J."/>
            <person name="Roy S.W."/>
            <person name="Marshall W.F."/>
            <person name="Sood P."/>
        </authorList>
    </citation>
    <scope>NUCLEOTIDE SEQUENCE [LARGE SCALE GENOMIC DNA]</scope>
    <source>
        <strain evidence="8">WM001</strain>
    </source>
</reference>
<comment type="similarity">
    <text evidence="2 6">Belongs to the CDC50/LEM3 family.</text>
</comment>
<evidence type="ECO:0000256" key="5">
    <source>
        <dbReference type="ARBA" id="ARBA00023136"/>
    </source>
</evidence>
<keyword evidence="5 6" id="KW-0472">Membrane</keyword>